<keyword evidence="3" id="KW-1185">Reference proteome</keyword>
<dbReference type="AlphaFoldDB" id="A0AAU0PWC7"/>
<reference evidence="2 3" key="1">
    <citation type="submission" date="2023-10" db="EMBL/GenBank/DDBJ databases">
        <title>complete genome sequence of Corynebacterium pseudokroppenstedtii P15-C1.</title>
        <authorList>
            <person name="Bruggemann H."/>
            <person name="Poehlein A."/>
        </authorList>
    </citation>
    <scope>NUCLEOTIDE SEQUENCE [LARGE SCALE GENOMIC DNA]</scope>
    <source>
        <strain evidence="2 3">P15_C1</strain>
    </source>
</reference>
<feature type="region of interest" description="Disordered" evidence="1">
    <location>
        <begin position="293"/>
        <end position="383"/>
    </location>
</feature>
<organism evidence="2 3">
    <name type="scientific">Corynebacterium pseudokroppenstedtii</name>
    <dbReference type="NCBI Taxonomy" id="2804917"/>
    <lineage>
        <taxon>Bacteria</taxon>
        <taxon>Bacillati</taxon>
        <taxon>Actinomycetota</taxon>
        <taxon>Actinomycetes</taxon>
        <taxon>Mycobacteriales</taxon>
        <taxon>Corynebacteriaceae</taxon>
        <taxon>Corynebacterium</taxon>
    </lineage>
</organism>
<feature type="compositionally biased region" description="Basic and acidic residues" evidence="1">
    <location>
        <begin position="364"/>
        <end position="383"/>
    </location>
</feature>
<accession>A0AAU0PWC7</accession>
<evidence type="ECO:0000256" key="1">
    <source>
        <dbReference type="SAM" id="MobiDB-lite"/>
    </source>
</evidence>
<protein>
    <recommendedName>
        <fullName evidence="4">N-formylglutamate amidohydrolase</fullName>
    </recommendedName>
</protein>
<sequence>MLSSTRTPHRATTITTAATATTSRGTGSTSAESHPTTTPRPIKKTRLRMRRLGTWVAVTMSGVVFLQGCTISHHEDKQSESEKQISEFNKRNAKYSANDNDGSGPNDSIRWVDRTKTSPLVLVAPHATNHHRKGRPKVADLYTGGITEMVADKLNASALTTTGKVSDWHDNWKTRDDKFTRVLKGLPDNAIVVELHGMDDSSSEEPVSIGTGDSPSPMTDDIVRRLSETLHGQVDIDAGFNAQASYTVTDFMQKRGHSAMQIEMNHAIRDPKQGQTPTTIARLSTAFREALTDLPTLDTKPTREQGAPAPNIDKIRESEKKKPSSKKNSTSLEPEPTSSSSKRSKSKSSRRSSTSTKKKAKSSRTSDRANSDREPKRRSSDDD</sequence>
<proteinExistence type="predicted"/>
<dbReference type="EMBL" id="CP137757">
    <property type="protein sequence ID" value="WPF24709.1"/>
    <property type="molecule type" value="Genomic_DNA"/>
</dbReference>
<feature type="compositionally biased region" description="Low complexity" evidence="1">
    <location>
        <begin position="326"/>
        <end position="341"/>
    </location>
</feature>
<dbReference type="KEGG" id="cpsk:Q0N40_09280"/>
<gene>
    <name evidence="2" type="ORF">Q0N40_09280</name>
</gene>
<feature type="compositionally biased region" description="Basic residues" evidence="1">
    <location>
        <begin position="342"/>
        <end position="362"/>
    </location>
</feature>
<name>A0AAU0PWC7_9CORY</name>
<evidence type="ECO:0008006" key="4">
    <source>
        <dbReference type="Google" id="ProtNLM"/>
    </source>
</evidence>
<dbReference type="RefSeq" id="WP_221923843.1">
    <property type="nucleotide sequence ID" value="NZ_CP137757.1"/>
</dbReference>
<dbReference type="Proteomes" id="UP001174314">
    <property type="component" value="Chromosome"/>
</dbReference>
<evidence type="ECO:0000313" key="2">
    <source>
        <dbReference type="EMBL" id="WPF24709.1"/>
    </source>
</evidence>
<evidence type="ECO:0000313" key="3">
    <source>
        <dbReference type="Proteomes" id="UP001174314"/>
    </source>
</evidence>
<feature type="region of interest" description="Disordered" evidence="1">
    <location>
        <begin position="1"/>
        <end position="40"/>
    </location>
</feature>
<feature type="compositionally biased region" description="Basic and acidic residues" evidence="1">
    <location>
        <begin position="313"/>
        <end position="322"/>
    </location>
</feature>